<proteinExistence type="predicted"/>
<evidence type="ECO:0000313" key="2">
    <source>
        <dbReference type="Proteomes" id="UP001152320"/>
    </source>
</evidence>
<keyword evidence="2" id="KW-1185">Reference proteome</keyword>
<reference evidence="1" key="1">
    <citation type="submission" date="2021-10" db="EMBL/GenBank/DDBJ databases">
        <title>Tropical sea cucumber genome reveals ecological adaptation and Cuvierian tubules defense mechanism.</title>
        <authorList>
            <person name="Chen T."/>
        </authorList>
    </citation>
    <scope>NUCLEOTIDE SEQUENCE</scope>
    <source>
        <strain evidence="1">Nanhai2018</strain>
        <tissue evidence="1">Muscle</tissue>
    </source>
</reference>
<dbReference type="EMBL" id="JAIZAY010000008">
    <property type="protein sequence ID" value="KAJ8036796.1"/>
    <property type="molecule type" value="Genomic_DNA"/>
</dbReference>
<organism evidence="1 2">
    <name type="scientific">Holothuria leucospilota</name>
    <name type="common">Black long sea cucumber</name>
    <name type="synonym">Mertensiothuria leucospilota</name>
    <dbReference type="NCBI Taxonomy" id="206669"/>
    <lineage>
        <taxon>Eukaryota</taxon>
        <taxon>Metazoa</taxon>
        <taxon>Echinodermata</taxon>
        <taxon>Eleutherozoa</taxon>
        <taxon>Echinozoa</taxon>
        <taxon>Holothuroidea</taxon>
        <taxon>Aspidochirotacea</taxon>
        <taxon>Aspidochirotida</taxon>
        <taxon>Holothuriidae</taxon>
        <taxon>Holothuria</taxon>
    </lineage>
</organism>
<evidence type="ECO:0000313" key="1">
    <source>
        <dbReference type="EMBL" id="KAJ8036796.1"/>
    </source>
</evidence>
<name>A0A9Q1H923_HOLLE</name>
<sequence>MKGPMTSGNRKLEEIPECNHGMRHFRLSLGSLTGDLSLSDIVFQLANCLLRCFPPTGYKRSRMVVDDTTYLEYNERYFDSVFFRFLVIPAERRLGNHGEYENAIKLNTNR</sequence>
<dbReference type="AlphaFoldDB" id="A0A9Q1H923"/>
<protein>
    <submittedName>
        <fullName evidence="1">Uncharacterized protein</fullName>
    </submittedName>
</protein>
<gene>
    <name evidence="1" type="ORF">HOLleu_17434</name>
</gene>
<accession>A0A9Q1H923</accession>
<comment type="caution">
    <text evidence="1">The sequence shown here is derived from an EMBL/GenBank/DDBJ whole genome shotgun (WGS) entry which is preliminary data.</text>
</comment>
<dbReference type="Proteomes" id="UP001152320">
    <property type="component" value="Chromosome 8"/>
</dbReference>